<dbReference type="Proteomes" id="UP000179769">
    <property type="component" value="Unassembled WGS sequence"/>
</dbReference>
<evidence type="ECO:0000313" key="2">
    <source>
        <dbReference type="Proteomes" id="UP000179769"/>
    </source>
</evidence>
<organism evidence="1 2">
    <name type="scientific">Parafrankia soli</name>
    <dbReference type="NCBI Taxonomy" id="2599596"/>
    <lineage>
        <taxon>Bacteria</taxon>
        <taxon>Bacillati</taxon>
        <taxon>Actinomycetota</taxon>
        <taxon>Actinomycetes</taxon>
        <taxon>Frankiales</taxon>
        <taxon>Frankiaceae</taxon>
        <taxon>Parafrankia</taxon>
    </lineage>
</organism>
<comment type="caution">
    <text evidence="1">The sequence shown here is derived from an EMBL/GenBank/DDBJ whole genome shotgun (WGS) entry which is preliminary data.</text>
</comment>
<sequence length="207" mass="22836">MADLSFDCLDVSPQRYAAAPTLLFRLRIAERGGERLHALALRCQIRIDPGARRYDPAESRALTHLFGTGPGPPHPIQFATVSTVVPGFARSTETELAVPCGYDLEVASGRYFGSLRDGVIPLRLMFSGTVFGIGPNGLRVEQVPWHLEAGYRLPVATWRELIDMYFPGEAWLRLDRRTVDALARYRLERAIPTTDAAITSLLSGATP</sequence>
<keyword evidence="2" id="KW-1185">Reference proteome</keyword>
<dbReference type="AlphaFoldDB" id="A0A1S1Q3D1"/>
<dbReference type="RefSeq" id="WP_071064445.1">
    <property type="nucleotide sequence ID" value="NZ_MAXA01000218.1"/>
</dbReference>
<evidence type="ECO:0000313" key="1">
    <source>
        <dbReference type="EMBL" id="OHV27695.1"/>
    </source>
</evidence>
<accession>A0A1S1Q3D1</accession>
<dbReference type="InterPro" id="IPR045730">
    <property type="entry name" value="DUF6084"/>
</dbReference>
<name>A0A1S1Q3D1_9ACTN</name>
<dbReference type="OrthoDB" id="115056at2"/>
<protein>
    <submittedName>
        <fullName evidence="1">Uncharacterized protein</fullName>
    </submittedName>
</protein>
<gene>
    <name evidence="1" type="ORF">BBK14_19600</name>
</gene>
<dbReference type="Pfam" id="PF19562">
    <property type="entry name" value="DUF6084"/>
    <property type="match status" value="1"/>
</dbReference>
<reference evidence="2" key="1">
    <citation type="submission" date="2016-07" db="EMBL/GenBank/DDBJ databases">
        <title>Frankia sp. NRRL B-16219 Genome sequencing.</title>
        <authorList>
            <person name="Ghodhbane-Gtari F."/>
            <person name="Swanson E."/>
            <person name="Gueddou A."/>
            <person name="Louati M."/>
            <person name="Nouioui I."/>
            <person name="Hezbri K."/>
            <person name="Abebe-Akele F."/>
            <person name="Simpson S."/>
            <person name="Morris K."/>
            <person name="Thomas K."/>
            <person name="Gtari M."/>
            <person name="Tisa L.S."/>
        </authorList>
    </citation>
    <scope>NUCLEOTIDE SEQUENCE [LARGE SCALE GENOMIC DNA]</scope>
    <source>
        <strain evidence="2">NRRL B-16219</strain>
    </source>
</reference>
<dbReference type="EMBL" id="MAXA01000218">
    <property type="protein sequence ID" value="OHV27695.1"/>
    <property type="molecule type" value="Genomic_DNA"/>
</dbReference>
<proteinExistence type="predicted"/>